<dbReference type="Proteomes" id="UP000324104">
    <property type="component" value="Unassembled WGS sequence"/>
</dbReference>
<dbReference type="InterPro" id="IPR004507">
    <property type="entry name" value="UbiX-like"/>
</dbReference>
<keyword evidence="2 5" id="KW-0285">Flavoprotein</keyword>
<evidence type="ECO:0000256" key="5">
    <source>
        <dbReference type="HAMAP-Rule" id="MF_01984"/>
    </source>
</evidence>
<dbReference type="SUPFAM" id="SSF52507">
    <property type="entry name" value="Homo-oligomeric flavin-containing Cys decarboxylases, HFCD"/>
    <property type="match status" value="1"/>
</dbReference>
<feature type="binding site" evidence="5">
    <location>
        <position position="37"/>
    </location>
    <ligand>
        <name>FMN</name>
        <dbReference type="ChEBI" id="CHEBI:58210"/>
    </ligand>
</feature>
<keyword evidence="4 5" id="KW-0808">Transferase</keyword>
<dbReference type="Pfam" id="PF02441">
    <property type="entry name" value="Flavoprotein"/>
    <property type="match status" value="1"/>
</dbReference>
<dbReference type="Gene3D" id="3.40.50.1950">
    <property type="entry name" value="Flavin prenyltransferase-like"/>
    <property type="match status" value="1"/>
</dbReference>
<sequence length="190" mass="20875">MSNRVVVAFTGATGQLFGVKALELLDETPYESHLILSRAAKMNLEQESDQSVEEVRELADTAYNVQNVGAPPASGSFRTQGTLVCPCSMKTLSNIAHGNAGNLITRTADVSLKERQPLVLMPREKPLNRIHIQNMLDVTDAGGIIYPPFLSFYQRPDSLEEAVTRTMARALSFLGVDVSFDEWDGMSINE</sequence>
<gene>
    <name evidence="5" type="primary">ubiX</name>
    <name evidence="7" type="ORF">FYC77_07710</name>
</gene>
<protein>
    <recommendedName>
        <fullName evidence="5">Flavin prenyltransferase UbiX</fullName>
        <ecNumber evidence="5">2.5.1.129</ecNumber>
    </recommendedName>
</protein>
<reference evidence="7 8" key="1">
    <citation type="submission" date="2019-08" db="EMBL/GenBank/DDBJ databases">
        <title>Archaea genome.</title>
        <authorList>
            <person name="Kajale S."/>
            <person name="Shouche Y."/>
            <person name="Deshpande N."/>
            <person name="Sharma A."/>
        </authorList>
    </citation>
    <scope>NUCLEOTIDE SEQUENCE [LARGE SCALE GENOMIC DNA]</scope>
    <source>
        <strain evidence="7 8">ESP3B_9</strain>
    </source>
</reference>
<feature type="binding site" evidence="5">
    <location>
        <position position="123"/>
    </location>
    <ligand>
        <name>FMN</name>
        <dbReference type="ChEBI" id="CHEBI:58210"/>
    </ligand>
</feature>
<dbReference type="NCBIfam" id="NF004685">
    <property type="entry name" value="PRK06029.1"/>
    <property type="match status" value="1"/>
</dbReference>
<dbReference type="RefSeq" id="WP_149080932.1">
    <property type="nucleotide sequence ID" value="NZ_VTAW01000007.1"/>
</dbReference>
<feature type="binding site" evidence="5">
    <location>
        <position position="169"/>
    </location>
    <ligand>
        <name>dimethylallyl phosphate</name>
        <dbReference type="ChEBI" id="CHEBI:88052"/>
    </ligand>
</feature>
<feature type="binding site" evidence="5">
    <location>
        <position position="153"/>
    </location>
    <ligand>
        <name>dimethylallyl phosphate</name>
        <dbReference type="ChEBI" id="CHEBI:88052"/>
    </ligand>
</feature>
<keyword evidence="8" id="KW-1185">Reference proteome</keyword>
<evidence type="ECO:0000256" key="1">
    <source>
        <dbReference type="ARBA" id="ARBA00022602"/>
    </source>
</evidence>
<comment type="catalytic activity">
    <reaction evidence="5">
        <text>dimethylallyl phosphate + FMNH2 = prenylated FMNH2 + phosphate</text>
        <dbReference type="Rhea" id="RHEA:37743"/>
        <dbReference type="ChEBI" id="CHEBI:43474"/>
        <dbReference type="ChEBI" id="CHEBI:57618"/>
        <dbReference type="ChEBI" id="CHEBI:87467"/>
        <dbReference type="ChEBI" id="CHEBI:88052"/>
        <dbReference type="EC" id="2.5.1.129"/>
    </reaction>
</comment>
<dbReference type="NCBIfam" id="TIGR00421">
    <property type="entry name" value="ubiX_pad"/>
    <property type="match status" value="1"/>
</dbReference>
<feature type="binding site" evidence="5">
    <location>
        <begin position="11"/>
        <end position="13"/>
    </location>
    <ligand>
        <name>FMN</name>
        <dbReference type="ChEBI" id="CHEBI:58210"/>
    </ligand>
</feature>
<comment type="caution">
    <text evidence="7">The sequence shown here is derived from an EMBL/GenBank/DDBJ whole genome shotgun (WGS) entry which is preliminary data.</text>
</comment>
<evidence type="ECO:0000256" key="4">
    <source>
        <dbReference type="ARBA" id="ARBA00022679"/>
    </source>
</evidence>
<comment type="similarity">
    <text evidence="5">Belongs to the UbiX/PAD1 family.</text>
</comment>
<dbReference type="GO" id="GO:0106141">
    <property type="term" value="F:flavin prenyltransferase activity"/>
    <property type="evidence" value="ECO:0007669"/>
    <property type="project" value="UniProtKB-EC"/>
</dbReference>
<evidence type="ECO:0000313" key="8">
    <source>
        <dbReference type="Proteomes" id="UP000324104"/>
    </source>
</evidence>
<keyword evidence="3 5" id="KW-0288">FMN</keyword>
<evidence type="ECO:0000256" key="3">
    <source>
        <dbReference type="ARBA" id="ARBA00022643"/>
    </source>
</evidence>
<dbReference type="AlphaFoldDB" id="A0A5D5AP36"/>
<dbReference type="InterPro" id="IPR036551">
    <property type="entry name" value="Flavin_trans-like"/>
</dbReference>
<keyword evidence="1 5" id="KW-0637">Prenyltransferase</keyword>
<feature type="domain" description="Flavoprotein" evidence="6">
    <location>
        <begin position="4"/>
        <end position="164"/>
    </location>
</feature>
<comment type="function">
    <text evidence="5">Flavin prenyltransferase that catalyzes the synthesis of the prenylated FMN cofactor (prenyl-FMN) for 4-hydroxy-3-polyprenylbenzoic acid decarboxylase UbiD. The prenyltransferase is metal-independent and links a dimethylallyl moiety from dimethylallyl monophosphate (DMAP) to the flavin N5 and C6 atoms of FMN.</text>
</comment>
<accession>A0A5D5AP36</accession>
<evidence type="ECO:0000256" key="2">
    <source>
        <dbReference type="ARBA" id="ARBA00022630"/>
    </source>
</evidence>
<dbReference type="InterPro" id="IPR003382">
    <property type="entry name" value="Flavoprotein"/>
</dbReference>
<dbReference type="EMBL" id="VTAW01000007">
    <property type="protein sequence ID" value="TYT62645.1"/>
    <property type="molecule type" value="Genomic_DNA"/>
</dbReference>
<dbReference type="HAMAP" id="MF_01984">
    <property type="entry name" value="ubiX_pad"/>
    <property type="match status" value="1"/>
</dbReference>
<evidence type="ECO:0000313" key="7">
    <source>
        <dbReference type="EMBL" id="TYT62645.1"/>
    </source>
</evidence>
<evidence type="ECO:0000259" key="6">
    <source>
        <dbReference type="Pfam" id="PF02441"/>
    </source>
</evidence>
<name>A0A5D5AP36_9EURY</name>
<comment type="caution">
    <text evidence="5">Lacks conserved residue(s) required for the propagation of feature annotation.</text>
</comment>
<feature type="binding site" evidence="5">
    <location>
        <begin position="88"/>
        <end position="91"/>
    </location>
    <ligand>
        <name>FMN</name>
        <dbReference type="ChEBI" id="CHEBI:58210"/>
    </ligand>
</feature>
<proteinExistence type="inferred from homology"/>
<organism evidence="7 8">
    <name type="scientific">Natrialba swarupiae</name>
    <dbReference type="NCBI Taxonomy" id="2448032"/>
    <lineage>
        <taxon>Archaea</taxon>
        <taxon>Methanobacteriati</taxon>
        <taxon>Methanobacteriota</taxon>
        <taxon>Stenosarchaea group</taxon>
        <taxon>Halobacteria</taxon>
        <taxon>Halobacteriales</taxon>
        <taxon>Natrialbaceae</taxon>
        <taxon>Natrialba</taxon>
    </lineage>
</organism>
<dbReference type="EC" id="2.5.1.129" evidence="5"/>